<evidence type="ECO:0000313" key="5">
    <source>
        <dbReference type="EMBL" id="KAJ7370704.1"/>
    </source>
</evidence>
<dbReference type="PANTHER" id="PTHR15040">
    <property type="entry name" value="DERMATOPONTIN-RELATED"/>
    <property type="match status" value="1"/>
</dbReference>
<keyword evidence="6" id="KW-1185">Reference proteome</keyword>
<comment type="caution">
    <text evidence="5">The sequence shown here is derived from an EMBL/GenBank/DDBJ whole genome shotgun (WGS) entry which is preliminary data.</text>
</comment>
<evidence type="ECO:0000313" key="6">
    <source>
        <dbReference type="Proteomes" id="UP001163046"/>
    </source>
</evidence>
<dbReference type="PANTHER" id="PTHR15040:SF1">
    <property type="entry name" value="DERMATOPONTIN-LIKE ISOFORM X1"/>
    <property type="match status" value="1"/>
</dbReference>
<proteinExistence type="inferred from homology"/>
<dbReference type="EMBL" id="MU826858">
    <property type="protein sequence ID" value="KAJ7370704.1"/>
    <property type="molecule type" value="Genomic_DNA"/>
</dbReference>
<protein>
    <submittedName>
        <fullName evidence="5">Uncharacterized protein</fullName>
    </submittedName>
</protein>
<dbReference type="GO" id="GO:0031012">
    <property type="term" value="C:extracellular matrix"/>
    <property type="evidence" value="ECO:0007669"/>
    <property type="project" value="TreeGrafter"/>
</dbReference>
<evidence type="ECO:0000256" key="2">
    <source>
        <dbReference type="ARBA" id="ARBA00008712"/>
    </source>
</evidence>
<dbReference type="Pfam" id="PF14704">
    <property type="entry name" value="DERM"/>
    <property type="match status" value="1"/>
</dbReference>
<keyword evidence="4" id="KW-1015">Disulfide bond</keyword>
<reference evidence="5" key="1">
    <citation type="submission" date="2023-01" db="EMBL/GenBank/DDBJ databases">
        <title>Genome assembly of the deep-sea coral Lophelia pertusa.</title>
        <authorList>
            <person name="Herrera S."/>
            <person name="Cordes E."/>
        </authorList>
    </citation>
    <scope>NUCLEOTIDE SEQUENCE</scope>
    <source>
        <strain evidence="5">USNM1676648</strain>
        <tissue evidence="5">Polyp</tissue>
    </source>
</reference>
<gene>
    <name evidence="5" type="ORF">OS493_030456</name>
</gene>
<evidence type="ECO:0000256" key="4">
    <source>
        <dbReference type="ARBA" id="ARBA00023157"/>
    </source>
</evidence>
<comment type="similarity">
    <text evidence="2">Belongs to the dermatopontin family.</text>
</comment>
<dbReference type="Proteomes" id="UP001163046">
    <property type="component" value="Unassembled WGS sequence"/>
</dbReference>
<dbReference type="InterPro" id="IPR026645">
    <property type="entry name" value="Dermatopontin"/>
</dbReference>
<sequence length="126" mass="14566">MTSSGKSVTSITAEYANGYRRWKFECRDNKAAVKCQWTTLKKKQCPKNGFISGINYNSDHTFSFQCCNNAKQYVKTKCKWSWSLSNSQNNLGIWIPEGYYLAGIKGNYNDSRWQVKYCKLKSKKGK</sequence>
<name>A0A9W9YZZ4_9CNID</name>
<keyword evidence="3" id="KW-0964">Secreted</keyword>
<organism evidence="5 6">
    <name type="scientific">Desmophyllum pertusum</name>
    <dbReference type="NCBI Taxonomy" id="174260"/>
    <lineage>
        <taxon>Eukaryota</taxon>
        <taxon>Metazoa</taxon>
        <taxon>Cnidaria</taxon>
        <taxon>Anthozoa</taxon>
        <taxon>Hexacorallia</taxon>
        <taxon>Scleractinia</taxon>
        <taxon>Caryophylliina</taxon>
        <taxon>Caryophylliidae</taxon>
        <taxon>Desmophyllum</taxon>
    </lineage>
</organism>
<dbReference type="AlphaFoldDB" id="A0A9W9YZZ4"/>
<accession>A0A9W9YZZ4</accession>
<evidence type="ECO:0000256" key="3">
    <source>
        <dbReference type="ARBA" id="ARBA00022525"/>
    </source>
</evidence>
<evidence type="ECO:0000256" key="1">
    <source>
        <dbReference type="ARBA" id="ARBA00004613"/>
    </source>
</evidence>
<comment type="subcellular location">
    <subcellularLocation>
        <location evidence="1">Secreted</location>
    </subcellularLocation>
</comment>
<dbReference type="GO" id="GO:0005615">
    <property type="term" value="C:extracellular space"/>
    <property type="evidence" value="ECO:0007669"/>
    <property type="project" value="TreeGrafter"/>
</dbReference>
<dbReference type="GO" id="GO:0030199">
    <property type="term" value="P:collagen fibril organization"/>
    <property type="evidence" value="ECO:0007669"/>
    <property type="project" value="TreeGrafter"/>
</dbReference>